<evidence type="ECO:0000313" key="3">
    <source>
        <dbReference type="Proteomes" id="UP000035996"/>
    </source>
</evidence>
<reference evidence="2" key="1">
    <citation type="submission" date="2015-06" db="EMBL/GenBank/DDBJ databases">
        <authorList>
            <person name="Liu B."/>
            <person name="Wang J."/>
            <person name="Zhu Y."/>
            <person name="Liu G."/>
            <person name="Chen Q."/>
            <person name="Zheng C."/>
            <person name="Che J."/>
            <person name="Ge C."/>
            <person name="Shi H."/>
            <person name="Pan Z."/>
            <person name="Liu X."/>
        </authorList>
    </citation>
    <scope>NUCLEOTIDE SEQUENCE [LARGE SCALE GENOMIC DNA]</scope>
    <source>
        <strain evidence="2">DSM 16346</strain>
    </source>
</reference>
<dbReference type="InterPro" id="IPR002509">
    <property type="entry name" value="NODB_dom"/>
</dbReference>
<sequence>MILLVMQMNKITTLILPLLLLSGCQSKPVMLHAFSTDKTMFRNAPTHLHYSESQMEEILASYDHQEPSEWGERVSGVLTSFETAKKEIALTFDACGGPHGSSVDDELITYLINEEISSTLFVNGRWIDENPALFKKLAENPLFEIENHGTHHLPLSVNGQSAWGITGTTSVEEVVAEMKMNENKIEEYTGEKPTLFRSGTAYYDDVAVDIANSLGIQIVNYTILGDAGATYTSEQVKQALLKATPGDIALLHMNQPDSGTADGVQQAVPILQEKGYSFVQLHNQNLQ</sequence>
<dbReference type="PANTHER" id="PTHR10587">
    <property type="entry name" value="GLYCOSYL TRANSFERASE-RELATED"/>
    <property type="match status" value="1"/>
</dbReference>
<dbReference type="InterPro" id="IPR050248">
    <property type="entry name" value="Polysacc_deacetylase_ArnD"/>
</dbReference>
<dbReference type="CDD" id="cd10955">
    <property type="entry name" value="CE4_BH0857_like"/>
    <property type="match status" value="1"/>
</dbReference>
<dbReference type="PANTHER" id="PTHR10587:SF134">
    <property type="entry name" value="SECRETED PROTEIN"/>
    <property type="match status" value="1"/>
</dbReference>
<dbReference type="EMBL" id="LELK01000001">
    <property type="protein sequence ID" value="KMM39678.1"/>
    <property type="molecule type" value="Genomic_DNA"/>
</dbReference>
<gene>
    <name evidence="2" type="ORF">AB986_07150</name>
</gene>
<dbReference type="STRING" id="157733.AB986_07150"/>
<comment type="caution">
    <text evidence="2">The sequence shown here is derived from an EMBL/GenBank/DDBJ whole genome shotgun (WGS) entry which is preliminary data.</text>
</comment>
<proteinExistence type="predicted"/>
<protein>
    <recommendedName>
        <fullName evidence="1">NodB homology domain-containing protein</fullName>
    </recommendedName>
</protein>
<keyword evidence="3" id="KW-1185">Reference proteome</keyword>
<dbReference type="PROSITE" id="PS51677">
    <property type="entry name" value="NODB"/>
    <property type="match status" value="1"/>
</dbReference>
<dbReference type="Proteomes" id="UP000035996">
    <property type="component" value="Unassembled WGS sequence"/>
</dbReference>
<dbReference type="SUPFAM" id="SSF88713">
    <property type="entry name" value="Glycoside hydrolase/deacetylase"/>
    <property type="match status" value="1"/>
</dbReference>
<evidence type="ECO:0000313" key="2">
    <source>
        <dbReference type="EMBL" id="KMM39678.1"/>
    </source>
</evidence>
<feature type="domain" description="NodB homology" evidence="1">
    <location>
        <begin position="86"/>
        <end position="279"/>
    </location>
</feature>
<accession>A0A0J6D2X1</accession>
<organism evidence="2 3">
    <name type="scientific">Guptibacillus hwajinpoensis</name>
    <dbReference type="NCBI Taxonomy" id="208199"/>
    <lineage>
        <taxon>Bacteria</taxon>
        <taxon>Bacillati</taxon>
        <taxon>Bacillota</taxon>
        <taxon>Bacilli</taxon>
        <taxon>Bacillales</taxon>
        <taxon>Guptibacillaceae</taxon>
        <taxon>Guptibacillus</taxon>
    </lineage>
</organism>
<name>A0A0J6D2X1_9BACL</name>
<dbReference type="Gene3D" id="3.20.20.370">
    <property type="entry name" value="Glycoside hydrolase/deacetylase"/>
    <property type="match status" value="1"/>
</dbReference>
<dbReference type="GO" id="GO:0016810">
    <property type="term" value="F:hydrolase activity, acting on carbon-nitrogen (but not peptide) bonds"/>
    <property type="evidence" value="ECO:0007669"/>
    <property type="project" value="InterPro"/>
</dbReference>
<dbReference type="AlphaFoldDB" id="A0A0J6D2X1"/>
<dbReference type="Pfam" id="PF01522">
    <property type="entry name" value="Polysacc_deac_1"/>
    <property type="match status" value="1"/>
</dbReference>
<dbReference type="GO" id="GO:0005975">
    <property type="term" value="P:carbohydrate metabolic process"/>
    <property type="evidence" value="ECO:0007669"/>
    <property type="project" value="InterPro"/>
</dbReference>
<dbReference type="InterPro" id="IPR011330">
    <property type="entry name" value="Glyco_hydro/deAcase_b/a-brl"/>
</dbReference>
<evidence type="ECO:0000259" key="1">
    <source>
        <dbReference type="PROSITE" id="PS51677"/>
    </source>
</evidence>